<dbReference type="GeneID" id="26232398"/>
<gene>
    <name evidence="2" type="ORF">Pdw03_1439</name>
</gene>
<evidence type="ECO:0000313" key="2">
    <source>
        <dbReference type="EMBL" id="QQK46541.1"/>
    </source>
</evidence>
<sequence length="400" mass="44794">MSIESTSWATVQDFLQKSDSQTTECFNRTQWSELCRIASGLNGHFECIALDQVASGLNNIVRLLEFSDGTRWAARVHIQSNSSISMSTKLENEVATMKFIKEHSSLPVPRVFAHEFDEKNSVGAAFILMEVLPGSVAMDALGGYEAHRGVIPKQHRQNFYRSVARCHVQLTSLRLPKIGAIIRTQEGEYECGPLPGLGGPFNTATAFFEAWADSVKFKWDKETITRMMQRGPIPAERMLAIIENFPSQIKSIASQLSLCDEGPFPLAHDDFLHSNIMVDENNFDVTGIIDWEGACTVPIELLAFPEFLTAMPISFDLPQKYDQDGQPLDGELRELWRERGEYIEMVKSAELSDSLLSNCLGSKRTQAIAYSYGAYTCVGKLGFYDRVMKVLESEEETSDN</sequence>
<keyword evidence="2" id="KW-0808">Transferase</keyword>
<dbReference type="InterPro" id="IPR002575">
    <property type="entry name" value="Aminoglycoside_PTrfase"/>
</dbReference>
<protein>
    <submittedName>
        <fullName evidence="2">Protein kinase-like domain</fullName>
    </submittedName>
</protein>
<feature type="domain" description="Aminoglycoside phosphotransferase" evidence="1">
    <location>
        <begin position="55"/>
        <end position="296"/>
    </location>
</feature>
<dbReference type="Pfam" id="PF01636">
    <property type="entry name" value="APH"/>
    <property type="match status" value="1"/>
</dbReference>
<dbReference type="GO" id="GO:0016301">
    <property type="term" value="F:kinase activity"/>
    <property type="evidence" value="ECO:0007669"/>
    <property type="project" value="UniProtKB-KW"/>
</dbReference>
<dbReference type="PANTHER" id="PTHR21310:SF15">
    <property type="entry name" value="AMINOGLYCOSIDE PHOSPHOTRANSFERASE DOMAIN-CONTAINING PROTEIN"/>
    <property type="match status" value="1"/>
</dbReference>
<dbReference type="InterPro" id="IPR011009">
    <property type="entry name" value="Kinase-like_dom_sf"/>
</dbReference>
<dbReference type="SUPFAM" id="SSF56112">
    <property type="entry name" value="Protein kinase-like (PK-like)"/>
    <property type="match status" value="1"/>
</dbReference>
<evidence type="ECO:0000313" key="3">
    <source>
        <dbReference type="Proteomes" id="UP000595662"/>
    </source>
</evidence>
<reference evidence="2 3" key="1">
    <citation type="submission" date="2020-08" db="EMBL/GenBank/DDBJ databases">
        <title>The completed genome sequence of the pathogenic ascomycete fungus Penicillium digitatum.</title>
        <authorList>
            <person name="Wang M."/>
        </authorList>
    </citation>
    <scope>NUCLEOTIDE SEQUENCE [LARGE SCALE GENOMIC DNA]</scope>
    <source>
        <strain evidence="2 3">PdW03</strain>
    </source>
</reference>
<dbReference type="AlphaFoldDB" id="A0A7T6XSR6"/>
<evidence type="ECO:0000259" key="1">
    <source>
        <dbReference type="Pfam" id="PF01636"/>
    </source>
</evidence>
<organism evidence="2 3">
    <name type="scientific">Penicillium digitatum</name>
    <name type="common">Green mold</name>
    <dbReference type="NCBI Taxonomy" id="36651"/>
    <lineage>
        <taxon>Eukaryota</taxon>
        <taxon>Fungi</taxon>
        <taxon>Dikarya</taxon>
        <taxon>Ascomycota</taxon>
        <taxon>Pezizomycotina</taxon>
        <taxon>Eurotiomycetes</taxon>
        <taxon>Eurotiomycetidae</taxon>
        <taxon>Eurotiales</taxon>
        <taxon>Aspergillaceae</taxon>
        <taxon>Penicillium</taxon>
    </lineage>
</organism>
<dbReference type="VEuPathDB" id="FungiDB:PDIP_40800"/>
<dbReference type="Gene3D" id="3.90.1200.10">
    <property type="match status" value="1"/>
</dbReference>
<name>A0A7T6XSR6_PENDI</name>
<dbReference type="KEGG" id="pdp:PDIP_40800"/>
<dbReference type="PANTHER" id="PTHR21310">
    <property type="entry name" value="AMINOGLYCOSIDE PHOSPHOTRANSFERASE-RELATED-RELATED"/>
    <property type="match status" value="1"/>
</dbReference>
<accession>A0A7T6XSR6</accession>
<dbReference type="RefSeq" id="XP_014535071.2">
    <property type="nucleotide sequence ID" value="XM_014679585.2"/>
</dbReference>
<dbReference type="InterPro" id="IPR051678">
    <property type="entry name" value="AGP_Transferase"/>
</dbReference>
<keyword evidence="2" id="KW-0418">Kinase</keyword>
<dbReference type="Proteomes" id="UP000595662">
    <property type="component" value="Chromosome 5"/>
</dbReference>
<proteinExistence type="predicted"/>
<dbReference type="Gene3D" id="3.30.200.20">
    <property type="entry name" value="Phosphorylase Kinase, domain 1"/>
    <property type="match status" value="1"/>
</dbReference>
<dbReference type="EMBL" id="CP060778">
    <property type="protein sequence ID" value="QQK46541.1"/>
    <property type="molecule type" value="Genomic_DNA"/>
</dbReference>